<dbReference type="GO" id="GO:1990683">
    <property type="term" value="P:DNA double-strand break attachment to nuclear envelope"/>
    <property type="evidence" value="ECO:0007669"/>
    <property type="project" value="TreeGrafter"/>
</dbReference>
<dbReference type="Pfam" id="PF12738">
    <property type="entry name" value="PTCB-BRCT"/>
    <property type="match status" value="2"/>
</dbReference>
<dbReference type="Pfam" id="PF16589">
    <property type="entry name" value="BRCT_2"/>
    <property type="match status" value="1"/>
</dbReference>
<dbReference type="GO" id="GO:0006302">
    <property type="term" value="P:double-strand break repair"/>
    <property type="evidence" value="ECO:0007669"/>
    <property type="project" value="TreeGrafter"/>
</dbReference>
<evidence type="ECO:0000259" key="2">
    <source>
        <dbReference type="PROSITE" id="PS50172"/>
    </source>
</evidence>
<dbReference type="SUPFAM" id="SSF52113">
    <property type="entry name" value="BRCT domain"/>
    <property type="match status" value="3"/>
</dbReference>
<feature type="compositionally biased region" description="Basic and acidic residues" evidence="1">
    <location>
        <begin position="765"/>
        <end position="775"/>
    </location>
</feature>
<evidence type="ECO:0000256" key="1">
    <source>
        <dbReference type="SAM" id="MobiDB-lite"/>
    </source>
</evidence>
<keyword evidence="4" id="KW-1185">Reference proteome</keyword>
<feature type="domain" description="BRCT" evidence="2">
    <location>
        <begin position="313"/>
        <end position="398"/>
    </location>
</feature>
<feature type="compositionally biased region" description="Low complexity" evidence="1">
    <location>
        <begin position="105"/>
        <end position="118"/>
    </location>
</feature>
<feature type="compositionally biased region" description="Polar residues" evidence="1">
    <location>
        <begin position="923"/>
        <end position="938"/>
    </location>
</feature>
<dbReference type="PANTHER" id="PTHR47667">
    <property type="entry name" value="REGULATOR OF TY1 TRANSPOSITION PROTEIN 107"/>
    <property type="match status" value="1"/>
</dbReference>
<feature type="domain" description="BRCT" evidence="2">
    <location>
        <begin position="569"/>
        <end position="645"/>
    </location>
</feature>
<feature type="compositionally biased region" description="Acidic residues" evidence="1">
    <location>
        <begin position="892"/>
        <end position="902"/>
    </location>
</feature>
<feature type="compositionally biased region" description="Basic and acidic residues" evidence="1">
    <location>
        <begin position="1097"/>
        <end position="1110"/>
    </location>
</feature>
<dbReference type="PANTHER" id="PTHR47667:SF1">
    <property type="entry name" value="REGULATOR OF TY1 TRANSPOSITION PROTEIN 107"/>
    <property type="match status" value="1"/>
</dbReference>
<dbReference type="Proteomes" id="UP001383192">
    <property type="component" value="Unassembled WGS sequence"/>
</dbReference>
<dbReference type="InterPro" id="IPR053036">
    <property type="entry name" value="CellCycle_DNARepair_Reg"/>
</dbReference>
<dbReference type="SMART" id="SM00292">
    <property type="entry name" value="BRCT"/>
    <property type="match status" value="4"/>
</dbReference>
<feature type="region of interest" description="Disordered" evidence="1">
    <location>
        <begin position="410"/>
        <end position="436"/>
    </location>
</feature>
<evidence type="ECO:0000313" key="4">
    <source>
        <dbReference type="Proteomes" id="UP001383192"/>
    </source>
</evidence>
<protein>
    <submittedName>
        <fullName evidence="3">Regulator of Ty1 Transposition</fullName>
    </submittedName>
</protein>
<dbReference type="Gene3D" id="3.40.50.10190">
    <property type="entry name" value="BRCT domain"/>
    <property type="match status" value="4"/>
</dbReference>
<comment type="caution">
    <text evidence="3">The sequence shown here is derived from an EMBL/GenBank/DDBJ whole genome shotgun (WGS) entry which is preliminary data.</text>
</comment>
<dbReference type="Pfam" id="PF16770">
    <property type="entry name" value="RTT107_BRCT_5"/>
    <property type="match status" value="1"/>
</dbReference>
<dbReference type="PROSITE" id="PS50172">
    <property type="entry name" value="BRCT"/>
    <property type="match status" value="3"/>
</dbReference>
<sequence>MTVPCTQTSYGCTWFGKRDELGAHLSSCSYNAISGFFAIYDAKMTAIVDENQVLKRRLELMESVLRAYESSMQTIKVALGPWIHNAPNVQVPNNPTFPELPPAMPSSQQASSASDSVSLSNAPFGNDALAPFFPAEESQPLPRYPQSPNTTPSGSSMFFQNWDTTASGPRSSCQNSVAPLNLSSTLEGTLESLRQSIVTLSTSMDSLGRRHDIALTNETLRINEEIMSIKANMHGLRMQIHAILMDRNAQVRRVQGSQDGWLAPGRLSGSPNGLAQPSVSITKFRSNLEYVLNENGAESVDSATSPECTHVISNSSMFEGWQSVKEDVVVVTLQPGDIEILSAGIAQLGGQWRSGLTKDITHLFVVKSGSEKYQHALEYSPQTGLKIVVPHWFDDSVKLGVRDLDTTPYEWPDPQVLKNPGKSKSQDASKKNRQLDPKKEAMLKIAAWSPSSKIPQIERKKVFGGRKILLSTTLELDDRRQGIEAGIERSDGEIVYYETNDGAGDMAEELRNLDECDIYITKYRVGAAYYKAVRAKKTIGTLQWLFHVEATGALTRPLDQLLHYPIPNKPVEGFKGHEITITNYTGEARDYLKRLIAAMGAQFTPTMSPRNTVLIAADIDNGAKTERALAWSIPIVNHLWLEDCFVQWRNLTVGLDKYISHPPGYNFYSNLGQRGYSKAVEDLEEIVKREAEEQEEAEKSMTIPPGTESSAKDVREVADFIQPDLMDVDEMANNDAEMGFITPKSSPVKKSARSETVAASSSGRGKRENQVAEGDRPDDDDTGTEEAPVSRRTRKPAVMSGGRRRKEIGNDENYAGSMDKQEGSTISGRKAGPISGRKQGRTAGEAQRSPPLTKKSKKKDADGDVAMEEVVEPKKGKKVSTKSKLAPAQSSDTEEDDVESEEEAPKKRATRKARAKDQDDNLSDTTLTPKQSGESSKSPAKRNPVTPSRSQVSVVVPSLRSNVESPRRGAGTSDSPTKSAVRRTESIHVSANEQGRESIRPARISATSAPLSSPPSTAQRYSKRSAATKATQRLHDTIMPDVVLYQQEMKRSKSRKSIGSSSVPPEDTVTSGKRRSSTAHDDEEDEVVTSSRKGKGKAVDRSDGEEDRSGKKGNRKAMSVAFDDTDAEDTFANRKRKSLAKGAPDKAGTSEPEGESQVDGRQPKKRKLAGSSNDNGGSPSTAASVRILTTQVTLDEDVSKALTKLGVKNASKPWDCTHLVVKQLVRTEKFLCAVATGAFIVTAQWAIDSAAAKKLLPEDRYILKDPVGEKKYDFRLKDALERARSRKGRMLDRHIFYVTPKVSTLTDTKMLKSLVTACGGQYLVSTPTLRILDANEDRHVISCPEDASIWRQLSHKHPVYTHELLLTGILKQEMDWDNDKFKVPGSI</sequence>
<name>A0AAW0DPI8_9AGAR</name>
<dbReference type="CDD" id="cd17743">
    <property type="entry name" value="BRCT_BRC1_like_rpt5"/>
    <property type="match status" value="1"/>
</dbReference>
<feature type="compositionally biased region" description="Basic and acidic residues" evidence="1">
    <location>
        <begin position="424"/>
        <end position="436"/>
    </location>
</feature>
<dbReference type="InterPro" id="IPR036420">
    <property type="entry name" value="BRCT_dom_sf"/>
</dbReference>
<feature type="compositionally biased region" description="Low complexity" evidence="1">
    <location>
        <begin position="1005"/>
        <end position="1018"/>
    </location>
</feature>
<feature type="region of interest" description="Disordered" evidence="1">
    <location>
        <begin position="690"/>
        <end position="713"/>
    </location>
</feature>
<proteinExistence type="predicted"/>
<feature type="region of interest" description="Disordered" evidence="1">
    <location>
        <begin position="94"/>
        <end position="118"/>
    </location>
</feature>
<accession>A0AAW0DPI8</accession>
<organism evidence="3 4">
    <name type="scientific">Paramarasmius palmivorus</name>
    <dbReference type="NCBI Taxonomy" id="297713"/>
    <lineage>
        <taxon>Eukaryota</taxon>
        <taxon>Fungi</taxon>
        <taxon>Dikarya</taxon>
        <taxon>Basidiomycota</taxon>
        <taxon>Agaricomycotina</taxon>
        <taxon>Agaricomycetes</taxon>
        <taxon>Agaricomycetidae</taxon>
        <taxon>Agaricales</taxon>
        <taxon>Marasmiineae</taxon>
        <taxon>Marasmiaceae</taxon>
        <taxon>Paramarasmius</taxon>
    </lineage>
</organism>
<feature type="region of interest" description="Disordered" evidence="1">
    <location>
        <begin position="738"/>
        <end position="1182"/>
    </location>
</feature>
<dbReference type="GO" id="GO:0005634">
    <property type="term" value="C:nucleus"/>
    <property type="evidence" value="ECO:0007669"/>
    <property type="project" value="TreeGrafter"/>
</dbReference>
<dbReference type="GO" id="GO:0035361">
    <property type="term" value="C:Cul8-RING ubiquitin ligase complex"/>
    <property type="evidence" value="ECO:0007669"/>
    <property type="project" value="TreeGrafter"/>
</dbReference>
<dbReference type="CDD" id="cd18432">
    <property type="entry name" value="BRCT_PAXIP1_rpt6_like"/>
    <property type="match status" value="1"/>
</dbReference>
<feature type="domain" description="BRCT" evidence="2">
    <location>
        <begin position="1196"/>
        <end position="1263"/>
    </location>
</feature>
<evidence type="ECO:0000313" key="3">
    <source>
        <dbReference type="EMBL" id="KAK7053430.1"/>
    </source>
</evidence>
<feature type="compositionally biased region" description="Low complexity" evidence="1">
    <location>
        <begin position="944"/>
        <end position="961"/>
    </location>
</feature>
<dbReference type="InterPro" id="IPR001357">
    <property type="entry name" value="BRCT_dom"/>
</dbReference>
<feature type="compositionally biased region" description="Polar residues" evidence="1">
    <location>
        <begin position="1170"/>
        <end position="1182"/>
    </location>
</feature>
<reference evidence="3 4" key="1">
    <citation type="submission" date="2024-01" db="EMBL/GenBank/DDBJ databases">
        <title>A draft genome for a cacao thread blight-causing isolate of Paramarasmius palmivorus.</title>
        <authorList>
            <person name="Baruah I.K."/>
            <person name="Bukari Y."/>
            <person name="Amoako-Attah I."/>
            <person name="Meinhardt L.W."/>
            <person name="Bailey B.A."/>
            <person name="Cohen S.P."/>
        </authorList>
    </citation>
    <scope>NUCLEOTIDE SEQUENCE [LARGE SCALE GENOMIC DNA]</scope>
    <source>
        <strain evidence="3 4">GH-12</strain>
    </source>
</reference>
<dbReference type="EMBL" id="JAYKXP010000010">
    <property type="protein sequence ID" value="KAK7053430.1"/>
    <property type="molecule type" value="Genomic_DNA"/>
</dbReference>
<gene>
    <name evidence="3" type="primary">ESC4</name>
    <name evidence="3" type="ORF">VNI00_004056</name>
</gene>